<dbReference type="SMART" id="SM01012">
    <property type="entry name" value="ANTAR"/>
    <property type="match status" value="1"/>
</dbReference>
<reference evidence="4 5" key="1">
    <citation type="submission" date="2017-03" db="EMBL/GenBank/DDBJ databases">
        <authorList>
            <person name="Afonso C.L."/>
            <person name="Miller P.J."/>
            <person name="Scott M.A."/>
            <person name="Spackman E."/>
            <person name="Goraichik I."/>
            <person name="Dimitrov K.M."/>
            <person name="Suarez D.L."/>
            <person name="Swayne D.E."/>
        </authorList>
    </citation>
    <scope>NUCLEOTIDE SEQUENCE [LARGE SCALE GENOMIC DNA]</scope>
    <source>
        <strain evidence="4 5">CECT 8397</strain>
    </source>
</reference>
<dbReference type="InterPro" id="IPR036388">
    <property type="entry name" value="WH-like_DNA-bd_sf"/>
</dbReference>
<dbReference type="EMBL" id="FWFT01000002">
    <property type="protein sequence ID" value="SLN28327.1"/>
    <property type="molecule type" value="Genomic_DNA"/>
</dbReference>
<dbReference type="Pfam" id="PF03861">
    <property type="entry name" value="ANTAR"/>
    <property type="match status" value="1"/>
</dbReference>
<name>A0A1Y5RZ59_9RHOB</name>
<dbReference type="GO" id="GO:0000160">
    <property type="term" value="P:phosphorelay signal transduction system"/>
    <property type="evidence" value="ECO:0007669"/>
    <property type="project" value="InterPro"/>
</dbReference>
<dbReference type="PROSITE" id="PS50110">
    <property type="entry name" value="RESPONSE_REGULATORY"/>
    <property type="match status" value="1"/>
</dbReference>
<dbReference type="SUPFAM" id="SSF52172">
    <property type="entry name" value="CheY-like"/>
    <property type="match status" value="1"/>
</dbReference>
<evidence type="ECO:0000313" key="5">
    <source>
        <dbReference type="Proteomes" id="UP000193623"/>
    </source>
</evidence>
<dbReference type="Gene3D" id="1.10.10.10">
    <property type="entry name" value="Winged helix-like DNA-binding domain superfamily/Winged helix DNA-binding domain"/>
    <property type="match status" value="1"/>
</dbReference>
<accession>A0A1Y5RZ59</accession>
<evidence type="ECO:0000313" key="4">
    <source>
        <dbReference type="EMBL" id="SLN28327.1"/>
    </source>
</evidence>
<keyword evidence="1" id="KW-0597">Phosphoprotein</keyword>
<keyword evidence="5" id="KW-1185">Reference proteome</keyword>
<sequence length="224" mass="24680">MLNLAADKSFALFRVSPAIDVLMTGSNDVVMNRDLRILIVEPDPERVQGIISALTEAGWTDVKALAQISALDRTVKKFVPDIVLIDLSNPDRDTLEHISFASETSKRAVALFVDQTDDALTQAALNAGVSAYVVDGLKMERIKSVLETAIARFKIMRQMQSELDAAKQALEDRKTIDRAKGILMRQRNISEDDAYTLLRKTAMGQNRKVIDVAHALVTAADLLS</sequence>
<evidence type="ECO:0000256" key="1">
    <source>
        <dbReference type="PROSITE-ProRule" id="PRU00169"/>
    </source>
</evidence>
<dbReference type="InterPro" id="IPR001789">
    <property type="entry name" value="Sig_transdc_resp-reg_receiver"/>
</dbReference>
<proteinExistence type="predicted"/>
<protein>
    <submittedName>
        <fullName evidence="4">Putative transcriptional regulatory protein pdtaR</fullName>
    </submittedName>
</protein>
<dbReference type="PROSITE" id="PS50921">
    <property type="entry name" value="ANTAR"/>
    <property type="match status" value="1"/>
</dbReference>
<evidence type="ECO:0000259" key="3">
    <source>
        <dbReference type="PROSITE" id="PS50921"/>
    </source>
</evidence>
<evidence type="ECO:0000259" key="2">
    <source>
        <dbReference type="PROSITE" id="PS50110"/>
    </source>
</evidence>
<dbReference type="PANTHER" id="PTHR43367">
    <property type="match status" value="1"/>
</dbReference>
<feature type="domain" description="Response regulatory" evidence="2">
    <location>
        <begin position="36"/>
        <end position="150"/>
    </location>
</feature>
<dbReference type="Gene3D" id="3.40.50.2300">
    <property type="match status" value="1"/>
</dbReference>
<dbReference type="Proteomes" id="UP000193623">
    <property type="component" value="Unassembled WGS sequence"/>
</dbReference>
<gene>
    <name evidence="4" type="primary">pdtaR_1</name>
    <name evidence="4" type="ORF">PSJ8397_01186</name>
</gene>
<dbReference type="InterPro" id="IPR005561">
    <property type="entry name" value="ANTAR"/>
</dbReference>
<dbReference type="PIRSF" id="PIRSF036382">
    <property type="entry name" value="RR_antiterm"/>
    <property type="match status" value="1"/>
</dbReference>
<dbReference type="InterPro" id="IPR008327">
    <property type="entry name" value="Sig_transdc_resp-reg_antiterm"/>
</dbReference>
<feature type="domain" description="ANTAR" evidence="3">
    <location>
        <begin position="156"/>
        <end position="217"/>
    </location>
</feature>
<dbReference type="InterPro" id="IPR011006">
    <property type="entry name" value="CheY-like_superfamily"/>
</dbReference>
<dbReference type="GO" id="GO:0003723">
    <property type="term" value="F:RNA binding"/>
    <property type="evidence" value="ECO:0007669"/>
    <property type="project" value="InterPro"/>
</dbReference>
<dbReference type="AlphaFoldDB" id="A0A1Y5RZ59"/>
<feature type="modified residue" description="4-aspartylphosphate" evidence="1">
    <location>
        <position position="86"/>
    </location>
</feature>
<dbReference type="SMART" id="SM00448">
    <property type="entry name" value="REC"/>
    <property type="match status" value="1"/>
</dbReference>
<organism evidence="4 5">
    <name type="scientific">Pseudooctadecabacter jejudonensis</name>
    <dbReference type="NCBI Taxonomy" id="1391910"/>
    <lineage>
        <taxon>Bacteria</taxon>
        <taxon>Pseudomonadati</taxon>
        <taxon>Pseudomonadota</taxon>
        <taxon>Alphaproteobacteria</taxon>
        <taxon>Rhodobacterales</taxon>
        <taxon>Paracoccaceae</taxon>
        <taxon>Pseudooctadecabacter</taxon>
    </lineage>
</organism>
<dbReference type="PANTHER" id="PTHR43367:SF1">
    <property type="entry name" value="TWO-COMPONENT RESPONSE REGULATOR-LIKE APRR6-RELATED"/>
    <property type="match status" value="1"/>
</dbReference>